<accession>A0ACC0ZSE6</accession>
<comment type="caution">
    <text evidence="1">The sequence shown here is derived from an EMBL/GenBank/DDBJ whole genome shotgun (WGS) entry which is preliminary data.</text>
</comment>
<name>A0ACC0ZSE6_9ROSI</name>
<dbReference type="Proteomes" id="UP001164250">
    <property type="component" value="Chromosome 15"/>
</dbReference>
<gene>
    <name evidence="1" type="ORF">Patl1_35044</name>
</gene>
<proteinExistence type="predicted"/>
<organism evidence="1 2">
    <name type="scientific">Pistacia atlantica</name>
    <dbReference type="NCBI Taxonomy" id="434234"/>
    <lineage>
        <taxon>Eukaryota</taxon>
        <taxon>Viridiplantae</taxon>
        <taxon>Streptophyta</taxon>
        <taxon>Embryophyta</taxon>
        <taxon>Tracheophyta</taxon>
        <taxon>Spermatophyta</taxon>
        <taxon>Magnoliopsida</taxon>
        <taxon>eudicotyledons</taxon>
        <taxon>Gunneridae</taxon>
        <taxon>Pentapetalae</taxon>
        <taxon>rosids</taxon>
        <taxon>malvids</taxon>
        <taxon>Sapindales</taxon>
        <taxon>Anacardiaceae</taxon>
        <taxon>Pistacia</taxon>
    </lineage>
</organism>
<sequence length="169" mass="18971">MEIINRRCLLWLFMGSLLLLNCSAKADKGFSPPLKNVNLAPYQKWINAYKCMQNHSDVCQSKNVLNMSGIVDVSQNELPNYCEAGGCGDHIKDILDCIHLVKNDFVFYNGAILDIIRGNITDGCDNSHVYYLLVLDMAAFSTAKYHKSGSTRRNIPLLLTLVLIIVFII</sequence>
<protein>
    <submittedName>
        <fullName evidence="1">Uncharacterized protein</fullName>
    </submittedName>
</protein>
<reference evidence="2" key="1">
    <citation type="journal article" date="2023" name="G3 (Bethesda)">
        <title>Genome assembly and association tests identify interacting loci associated with vigor, precocity, and sex in interspecific pistachio rootstocks.</title>
        <authorList>
            <person name="Palmer W."/>
            <person name="Jacygrad E."/>
            <person name="Sagayaradj S."/>
            <person name="Cavanaugh K."/>
            <person name="Han R."/>
            <person name="Bertier L."/>
            <person name="Beede B."/>
            <person name="Kafkas S."/>
            <person name="Golino D."/>
            <person name="Preece J."/>
            <person name="Michelmore R."/>
        </authorList>
    </citation>
    <scope>NUCLEOTIDE SEQUENCE [LARGE SCALE GENOMIC DNA]</scope>
</reference>
<evidence type="ECO:0000313" key="1">
    <source>
        <dbReference type="EMBL" id="KAJ0075009.1"/>
    </source>
</evidence>
<keyword evidence="2" id="KW-1185">Reference proteome</keyword>
<evidence type="ECO:0000313" key="2">
    <source>
        <dbReference type="Proteomes" id="UP001164250"/>
    </source>
</evidence>
<dbReference type="EMBL" id="CM047910">
    <property type="protein sequence ID" value="KAJ0075009.1"/>
    <property type="molecule type" value="Genomic_DNA"/>
</dbReference>